<feature type="compositionally biased region" description="Polar residues" evidence="1">
    <location>
        <begin position="23"/>
        <end position="36"/>
    </location>
</feature>
<gene>
    <name evidence="2" type="ORF">FCM35_KLT03025</name>
</gene>
<evidence type="ECO:0000313" key="2">
    <source>
        <dbReference type="EMBL" id="KAF3331619.1"/>
    </source>
</evidence>
<dbReference type="AlphaFoldDB" id="A0A833VR35"/>
<feature type="compositionally biased region" description="Basic and acidic residues" evidence="1">
    <location>
        <begin position="56"/>
        <end position="67"/>
    </location>
</feature>
<organism evidence="2 3">
    <name type="scientific">Carex littledalei</name>
    <dbReference type="NCBI Taxonomy" id="544730"/>
    <lineage>
        <taxon>Eukaryota</taxon>
        <taxon>Viridiplantae</taxon>
        <taxon>Streptophyta</taxon>
        <taxon>Embryophyta</taxon>
        <taxon>Tracheophyta</taxon>
        <taxon>Spermatophyta</taxon>
        <taxon>Magnoliopsida</taxon>
        <taxon>Liliopsida</taxon>
        <taxon>Poales</taxon>
        <taxon>Cyperaceae</taxon>
        <taxon>Cyperoideae</taxon>
        <taxon>Cariceae</taxon>
        <taxon>Carex</taxon>
        <taxon>Carex subgen. Euthyceras</taxon>
    </lineage>
</organism>
<keyword evidence="3" id="KW-1185">Reference proteome</keyword>
<feature type="region of interest" description="Disordered" evidence="1">
    <location>
        <begin position="232"/>
        <end position="257"/>
    </location>
</feature>
<accession>A0A833VR35</accession>
<dbReference type="PANTHER" id="PTHR34210">
    <property type="entry name" value="OS01G0252900 PROTEIN"/>
    <property type="match status" value="1"/>
</dbReference>
<sequence length="324" mass="36101">MRRQGQYTDSGVNPMLQQHHPYPSQQLSGNAYSTQDPLWPSDARYSGSSWPAEGQWQRDRDSAKDPNNKISSYSTGYSEGKCYFLLVIPIDATDLLCQGKAGSHSYLYEEQRVDTKHGTEKAGSTDSRAANPNNCALEGGYKDNASVPQTIDALEQRFLQDLTKLLKEQHDTEDAEFSRHRGRLNEINTQFQEKLVSLRAKQGKIREDFLRKESQSRLQQYQQYQHINSMAHLQNNNTPPPQPSGAHHSYPSAGGHNMEATERTAYHSAYGAEGYPGGYGGDAAPRGPYPTQASHYKSTGHAHGRGLEPHYAGGRAYNAGGRQR</sequence>
<evidence type="ECO:0000313" key="3">
    <source>
        <dbReference type="Proteomes" id="UP000623129"/>
    </source>
</evidence>
<feature type="region of interest" description="Disordered" evidence="1">
    <location>
        <begin position="1"/>
        <end position="67"/>
    </location>
</feature>
<dbReference type="Proteomes" id="UP000623129">
    <property type="component" value="Unassembled WGS sequence"/>
</dbReference>
<reference evidence="2" key="1">
    <citation type="submission" date="2020-01" db="EMBL/GenBank/DDBJ databases">
        <title>Genome sequence of Kobresia littledalei, the first chromosome-level genome in the family Cyperaceae.</title>
        <authorList>
            <person name="Qu G."/>
        </authorList>
    </citation>
    <scope>NUCLEOTIDE SEQUENCE</scope>
    <source>
        <strain evidence="2">C.B.Clarke</strain>
        <tissue evidence="2">Leaf</tissue>
    </source>
</reference>
<feature type="compositionally biased region" description="Polar residues" evidence="1">
    <location>
        <begin position="1"/>
        <end position="11"/>
    </location>
</feature>
<evidence type="ECO:0000256" key="1">
    <source>
        <dbReference type="SAM" id="MobiDB-lite"/>
    </source>
</evidence>
<protein>
    <submittedName>
        <fullName evidence="2">Uncharacterized protein</fullName>
    </submittedName>
</protein>
<dbReference type="OrthoDB" id="1899623at2759"/>
<dbReference type="PANTHER" id="PTHR34210:SF1">
    <property type="entry name" value="OS03G0274700 PROTEIN"/>
    <property type="match status" value="1"/>
</dbReference>
<comment type="caution">
    <text evidence="2">The sequence shown here is derived from an EMBL/GenBank/DDBJ whole genome shotgun (WGS) entry which is preliminary data.</text>
</comment>
<proteinExistence type="predicted"/>
<name>A0A833VR35_9POAL</name>
<feature type="region of interest" description="Disordered" evidence="1">
    <location>
        <begin position="278"/>
        <end position="324"/>
    </location>
</feature>
<dbReference type="EMBL" id="SWLB01000012">
    <property type="protein sequence ID" value="KAF3331619.1"/>
    <property type="molecule type" value="Genomic_DNA"/>
</dbReference>
<feature type="compositionally biased region" description="Low complexity" evidence="1">
    <location>
        <begin position="311"/>
        <end position="324"/>
    </location>
</feature>